<gene>
    <name evidence="1" type="ORF">BLNAU_16458</name>
</gene>
<sequence>MSLVTAEKSCFSDEITHGVWKLSMRINQVDNVDFGVIHSRQLEVCKTGPLRGRRETFVYCLSTSSLISDGNQFPVDFQIPKANEVVTLHLDMNERRLVLSVDGKNQQQSFSNIPNRARFVLQMVEGNRTAEILSFEKVAHVS</sequence>
<protein>
    <recommendedName>
        <fullName evidence="3">Galectin</fullName>
    </recommendedName>
</protein>
<evidence type="ECO:0000313" key="1">
    <source>
        <dbReference type="EMBL" id="KAK2948639.1"/>
    </source>
</evidence>
<dbReference type="EMBL" id="JARBJD010000172">
    <property type="protein sequence ID" value="KAK2948639.1"/>
    <property type="molecule type" value="Genomic_DNA"/>
</dbReference>
<organism evidence="1 2">
    <name type="scientific">Blattamonas nauphoetae</name>
    <dbReference type="NCBI Taxonomy" id="2049346"/>
    <lineage>
        <taxon>Eukaryota</taxon>
        <taxon>Metamonada</taxon>
        <taxon>Preaxostyla</taxon>
        <taxon>Oxymonadida</taxon>
        <taxon>Blattamonas</taxon>
    </lineage>
</organism>
<evidence type="ECO:0008006" key="3">
    <source>
        <dbReference type="Google" id="ProtNLM"/>
    </source>
</evidence>
<proteinExistence type="predicted"/>
<dbReference type="InterPro" id="IPR043136">
    <property type="entry name" value="B30.2/SPRY_sf"/>
</dbReference>
<keyword evidence="2" id="KW-1185">Reference proteome</keyword>
<reference evidence="1 2" key="1">
    <citation type="journal article" date="2022" name="bioRxiv">
        <title>Genomics of Preaxostyla Flagellates Illuminates Evolutionary Transitions and the Path Towards Mitochondrial Loss.</title>
        <authorList>
            <person name="Novak L.V.F."/>
            <person name="Treitli S.C."/>
            <person name="Pyrih J."/>
            <person name="Halakuc P."/>
            <person name="Pipaliya S.V."/>
            <person name="Vacek V."/>
            <person name="Brzon O."/>
            <person name="Soukal P."/>
            <person name="Eme L."/>
            <person name="Dacks J.B."/>
            <person name="Karnkowska A."/>
            <person name="Elias M."/>
            <person name="Hampl V."/>
        </authorList>
    </citation>
    <scope>NUCLEOTIDE SEQUENCE [LARGE SCALE GENOMIC DNA]</scope>
    <source>
        <strain evidence="1">NAU3</strain>
        <tissue evidence="1">Gut</tissue>
    </source>
</reference>
<evidence type="ECO:0000313" key="2">
    <source>
        <dbReference type="Proteomes" id="UP001281761"/>
    </source>
</evidence>
<comment type="caution">
    <text evidence="1">The sequence shown here is derived from an EMBL/GenBank/DDBJ whole genome shotgun (WGS) entry which is preliminary data.</text>
</comment>
<name>A0ABQ9XCQ1_9EUKA</name>
<dbReference type="Gene3D" id="2.60.120.920">
    <property type="match status" value="1"/>
</dbReference>
<dbReference type="Proteomes" id="UP001281761">
    <property type="component" value="Unassembled WGS sequence"/>
</dbReference>
<accession>A0ABQ9XCQ1</accession>